<gene>
    <name evidence="1" type="ORF">AOQ72_30545</name>
</gene>
<dbReference type="RefSeq" id="WP_057029130.1">
    <property type="nucleotide sequence ID" value="NZ_JARFMJ010000002.1"/>
</dbReference>
<protein>
    <submittedName>
        <fullName evidence="1">Uncharacterized protein</fullName>
    </submittedName>
</protein>
<sequence length="41" mass="4394">MPAWLEVLLNLSGYAGFVALASRGAGCPQARADDRRCGDER</sequence>
<name>A0A0R3C4N9_9BRAD</name>
<proteinExistence type="predicted"/>
<organism evidence="1 2">
    <name type="scientific">Bradyrhizobium yuanmingense</name>
    <dbReference type="NCBI Taxonomy" id="108015"/>
    <lineage>
        <taxon>Bacteria</taxon>
        <taxon>Pseudomonadati</taxon>
        <taxon>Pseudomonadota</taxon>
        <taxon>Alphaproteobacteria</taxon>
        <taxon>Hyphomicrobiales</taxon>
        <taxon>Nitrobacteraceae</taxon>
        <taxon>Bradyrhizobium</taxon>
    </lineage>
</organism>
<dbReference type="EMBL" id="LJYF01000031">
    <property type="protein sequence ID" value="KRP92498.1"/>
    <property type="molecule type" value="Genomic_DNA"/>
</dbReference>
<reference evidence="1 2" key="1">
    <citation type="submission" date="2015-09" db="EMBL/GenBank/DDBJ databases">
        <title>Draft Genome Sequence of the Strain BR 3267 (Bradyrhizobium yuanmingense) recommended as inoculant for cowpea in Brazil.</title>
        <authorList>
            <person name="Simoes-Araujo J.L."/>
            <person name="Zilli J.E."/>
        </authorList>
    </citation>
    <scope>NUCLEOTIDE SEQUENCE [LARGE SCALE GENOMIC DNA]</scope>
    <source>
        <strain evidence="1 2">BR3267</strain>
    </source>
</reference>
<accession>A0A0R3C4N9</accession>
<comment type="caution">
    <text evidence="1">The sequence shown here is derived from an EMBL/GenBank/DDBJ whole genome shotgun (WGS) entry which is preliminary data.</text>
</comment>
<dbReference type="AlphaFoldDB" id="A0A0R3C4N9"/>
<dbReference type="OrthoDB" id="8243861at2"/>
<evidence type="ECO:0000313" key="2">
    <source>
        <dbReference type="Proteomes" id="UP000051380"/>
    </source>
</evidence>
<evidence type="ECO:0000313" key="1">
    <source>
        <dbReference type="EMBL" id="KRP92498.1"/>
    </source>
</evidence>
<dbReference type="Proteomes" id="UP000051380">
    <property type="component" value="Unassembled WGS sequence"/>
</dbReference>